<dbReference type="CDD" id="cd00292">
    <property type="entry name" value="EF1B"/>
    <property type="match status" value="1"/>
</dbReference>
<reference evidence="7" key="1">
    <citation type="journal article" date="2011" name="Plant Physiol.">
        <title>Comprehensive sequence analysis of 24,783 barley full-length cDNAs derived from 12 clone libraries.</title>
        <authorList>
            <person name="Matsumoto T."/>
            <person name="Tanaka T."/>
            <person name="Sakai H."/>
            <person name="Amano N."/>
            <person name="Kanamori H."/>
            <person name="Kurita K."/>
            <person name="Kikuta A."/>
            <person name="Kamiya K."/>
            <person name="Yamamoto M."/>
            <person name="Ikawa H."/>
            <person name="Fujii N."/>
            <person name="Hori K."/>
            <person name="Itoh T."/>
            <person name="Sato K."/>
        </authorList>
    </citation>
    <scope>NUCLEOTIDE SEQUENCE</scope>
    <source>
        <tissue evidence="7">Shoot and root</tissue>
    </source>
</reference>
<evidence type="ECO:0000256" key="3">
    <source>
        <dbReference type="ARBA" id="ARBA00022768"/>
    </source>
</evidence>
<evidence type="ECO:0000256" key="1">
    <source>
        <dbReference type="ARBA" id="ARBA00007411"/>
    </source>
</evidence>
<dbReference type="Gene3D" id="3.30.70.60">
    <property type="match status" value="1"/>
</dbReference>
<dbReference type="FunFam" id="3.30.70.60:FF:000001">
    <property type="entry name" value="Elongation factor 1-beta 1 like"/>
    <property type="match status" value="1"/>
</dbReference>
<dbReference type="CDD" id="cd10308">
    <property type="entry name" value="GST_C_eEF1b_like"/>
    <property type="match status" value="1"/>
</dbReference>
<evidence type="ECO:0000256" key="5">
    <source>
        <dbReference type="ARBA" id="ARBA00058380"/>
    </source>
</evidence>
<dbReference type="GO" id="GO:0003746">
    <property type="term" value="F:translation elongation factor activity"/>
    <property type="evidence" value="ECO:0007669"/>
    <property type="project" value="UniProtKB-KW"/>
</dbReference>
<name>F2DWZ3_HORVV</name>
<evidence type="ECO:0000256" key="2">
    <source>
        <dbReference type="ARBA" id="ARBA00011606"/>
    </source>
</evidence>
<keyword evidence="3" id="KW-0251">Elongation factor</keyword>
<dbReference type="EMBL" id="AK368411">
    <property type="protein sequence ID" value="BAJ99614.1"/>
    <property type="molecule type" value="mRNA"/>
</dbReference>
<dbReference type="Pfam" id="PF00736">
    <property type="entry name" value="EF1_GNE"/>
    <property type="match status" value="1"/>
</dbReference>
<accession>F2DWZ3</accession>
<dbReference type="PANTHER" id="PTHR11595:SF21">
    <property type="entry name" value="ELONGATION FACTOR 1-BETA"/>
    <property type="match status" value="1"/>
</dbReference>
<dbReference type="InterPro" id="IPR036282">
    <property type="entry name" value="Glutathione-S-Trfase_C_sf"/>
</dbReference>
<comment type="similarity">
    <text evidence="1">Belongs to the EF-1-beta/EF-1-delta family.</text>
</comment>
<dbReference type="InterPro" id="IPR036219">
    <property type="entry name" value="eEF-1beta-like_sf"/>
</dbReference>
<sequence length="219" mass="24131">MAKFEGLDTPKGLGSLNQHLADRSYIEGYTPSSADVEVFSQINAAPDSSKNPHVARWWNHIASFAENERKAWAAPVAETKAAAPIPAEKKEDDFDLFGEDSAADDEWEKEVQRRADEHAAKKKAAGKGPGVLKSAIIIDVKPWDDTTDLAELEKLVRGIEMDGLEWKASKLVAIGYGIKKLQISCHVEDDKVSVDDIQDKIAAYEDFVQSTDISSFTKL</sequence>
<dbReference type="InterPro" id="IPR014038">
    <property type="entry name" value="EF1B_bsu/dsu_GNE"/>
</dbReference>
<dbReference type="Pfam" id="PF21972">
    <property type="entry name" value="Arc1p_N_like"/>
    <property type="match status" value="1"/>
</dbReference>
<protein>
    <submittedName>
        <fullName evidence="7">Predicted protein</fullName>
    </submittedName>
</protein>
<dbReference type="SMART" id="SM00888">
    <property type="entry name" value="EF1_GNE"/>
    <property type="match status" value="1"/>
</dbReference>
<dbReference type="SUPFAM" id="SSF47616">
    <property type="entry name" value="GST C-terminal domain-like"/>
    <property type="match status" value="1"/>
</dbReference>
<organism evidence="7">
    <name type="scientific">Hordeum vulgare subsp. vulgare</name>
    <name type="common">Domesticated barley</name>
    <dbReference type="NCBI Taxonomy" id="112509"/>
    <lineage>
        <taxon>Eukaryota</taxon>
        <taxon>Viridiplantae</taxon>
        <taxon>Streptophyta</taxon>
        <taxon>Embryophyta</taxon>
        <taxon>Tracheophyta</taxon>
        <taxon>Spermatophyta</taxon>
        <taxon>Magnoliopsida</taxon>
        <taxon>Liliopsida</taxon>
        <taxon>Poales</taxon>
        <taxon>Poaceae</taxon>
        <taxon>BOP clade</taxon>
        <taxon>Pooideae</taxon>
        <taxon>Triticodae</taxon>
        <taxon>Triticeae</taxon>
        <taxon>Hordeinae</taxon>
        <taxon>Hordeum</taxon>
    </lineage>
</organism>
<dbReference type="InterPro" id="IPR014717">
    <property type="entry name" value="Transl_elong_EF1B/ribsomal_bS6"/>
</dbReference>
<evidence type="ECO:0000313" key="7">
    <source>
        <dbReference type="EMBL" id="BAJ99614.1"/>
    </source>
</evidence>
<dbReference type="AlphaFoldDB" id="F2DWZ3"/>
<comment type="subunit">
    <text evidence="2">EF-1 is composed of 4 subunits: alpha, beta (1B-alpha=beta'), delta (1B-beta), and gamma (1B-gamma).</text>
</comment>
<dbReference type="InterPro" id="IPR049720">
    <property type="entry name" value="EF1B_bsu/dsu"/>
</dbReference>
<dbReference type="Gene3D" id="1.20.1050.130">
    <property type="match status" value="1"/>
</dbReference>
<evidence type="ECO:0000256" key="4">
    <source>
        <dbReference type="ARBA" id="ARBA00022917"/>
    </source>
</evidence>
<keyword evidence="4" id="KW-0648">Protein biosynthesis</keyword>
<dbReference type="InterPro" id="IPR053836">
    <property type="entry name" value="Arc1-like_N"/>
</dbReference>
<feature type="domain" description="Translation elongation factor EF1B beta/delta subunit guanine nucleotide exchange" evidence="6">
    <location>
        <begin position="133"/>
        <end position="219"/>
    </location>
</feature>
<proteinExistence type="evidence at transcript level"/>
<dbReference type="PANTHER" id="PTHR11595">
    <property type="entry name" value="EF-HAND AND COILED-COIL DOMAIN-CONTAINING FAMILY MEMBER"/>
    <property type="match status" value="1"/>
</dbReference>
<dbReference type="GO" id="GO:0005853">
    <property type="term" value="C:eukaryotic translation elongation factor 1 complex"/>
    <property type="evidence" value="ECO:0007669"/>
    <property type="project" value="InterPro"/>
</dbReference>
<dbReference type="SUPFAM" id="SSF54984">
    <property type="entry name" value="eEF-1beta-like"/>
    <property type="match status" value="1"/>
</dbReference>
<comment type="function">
    <text evidence="5">EF-1-beta and EF-1-beta' stimulate the exchange of GDP bound to EF-1-alpha to GTP.</text>
</comment>
<evidence type="ECO:0000259" key="6">
    <source>
        <dbReference type="SMART" id="SM00888"/>
    </source>
</evidence>